<name>A0A3L6Q101_PANMI</name>
<accession>A0A3L6Q101</accession>
<dbReference type="EMBL" id="PQIB02000014">
    <property type="protein sequence ID" value="RLM69655.1"/>
    <property type="molecule type" value="Genomic_DNA"/>
</dbReference>
<gene>
    <name evidence="1" type="ORF">C2845_PM17G01860</name>
</gene>
<comment type="caution">
    <text evidence="1">The sequence shown here is derived from an EMBL/GenBank/DDBJ whole genome shotgun (WGS) entry which is preliminary data.</text>
</comment>
<organism evidence="1 2">
    <name type="scientific">Panicum miliaceum</name>
    <name type="common">Proso millet</name>
    <name type="synonym">Broomcorn millet</name>
    <dbReference type="NCBI Taxonomy" id="4540"/>
    <lineage>
        <taxon>Eukaryota</taxon>
        <taxon>Viridiplantae</taxon>
        <taxon>Streptophyta</taxon>
        <taxon>Embryophyta</taxon>
        <taxon>Tracheophyta</taxon>
        <taxon>Spermatophyta</taxon>
        <taxon>Magnoliopsida</taxon>
        <taxon>Liliopsida</taxon>
        <taxon>Poales</taxon>
        <taxon>Poaceae</taxon>
        <taxon>PACMAD clade</taxon>
        <taxon>Panicoideae</taxon>
        <taxon>Panicodae</taxon>
        <taxon>Paniceae</taxon>
        <taxon>Panicinae</taxon>
        <taxon>Panicum</taxon>
        <taxon>Panicum sect. Panicum</taxon>
    </lineage>
</organism>
<reference evidence="2" key="1">
    <citation type="journal article" date="2019" name="Nat. Commun.">
        <title>The genome of broomcorn millet.</title>
        <authorList>
            <person name="Zou C."/>
            <person name="Miki D."/>
            <person name="Li D."/>
            <person name="Tang Q."/>
            <person name="Xiao L."/>
            <person name="Rajput S."/>
            <person name="Deng P."/>
            <person name="Jia W."/>
            <person name="Huang R."/>
            <person name="Zhang M."/>
            <person name="Sun Y."/>
            <person name="Hu J."/>
            <person name="Fu X."/>
            <person name="Schnable P.S."/>
            <person name="Li F."/>
            <person name="Zhang H."/>
            <person name="Feng B."/>
            <person name="Zhu X."/>
            <person name="Liu R."/>
            <person name="Schnable J.C."/>
            <person name="Zhu J.-K."/>
            <person name="Zhang H."/>
        </authorList>
    </citation>
    <scope>NUCLEOTIDE SEQUENCE [LARGE SCALE GENOMIC DNA]</scope>
</reference>
<evidence type="ECO:0000313" key="2">
    <source>
        <dbReference type="Proteomes" id="UP000275267"/>
    </source>
</evidence>
<dbReference type="AlphaFoldDB" id="A0A3L6Q101"/>
<dbReference type="Proteomes" id="UP000275267">
    <property type="component" value="Unassembled WGS sequence"/>
</dbReference>
<proteinExistence type="predicted"/>
<keyword evidence="2" id="KW-1185">Reference proteome</keyword>
<protein>
    <submittedName>
        <fullName evidence="1">Uncharacterized protein</fullName>
    </submittedName>
</protein>
<sequence length="71" mass="7753">MACICHILTIEEENTVSIYKILRLSRDCDQPVPAGSRCESFTVPTLLSSPPPGRINIGVASLNILYFVMAS</sequence>
<evidence type="ECO:0000313" key="1">
    <source>
        <dbReference type="EMBL" id="RLM69655.1"/>
    </source>
</evidence>